<evidence type="ECO:0000313" key="1">
    <source>
        <dbReference type="EMBL" id="GAA0725897.1"/>
    </source>
</evidence>
<name>A0ABP3U7F1_9FLAO</name>
<dbReference type="Proteomes" id="UP001501758">
    <property type="component" value="Unassembled WGS sequence"/>
</dbReference>
<gene>
    <name evidence="1" type="ORF">GCM10009430_32240</name>
</gene>
<dbReference type="NCBIfam" id="NF033819">
    <property type="entry name" value="IS66_TnpB"/>
    <property type="match status" value="1"/>
</dbReference>
<dbReference type="RefSeq" id="WP_343913296.1">
    <property type="nucleotide sequence ID" value="NZ_BAAAGE010000003.1"/>
</dbReference>
<evidence type="ECO:0000313" key="2">
    <source>
        <dbReference type="Proteomes" id="UP001501758"/>
    </source>
</evidence>
<evidence type="ECO:0008006" key="3">
    <source>
        <dbReference type="Google" id="ProtNLM"/>
    </source>
</evidence>
<comment type="caution">
    <text evidence="1">The sequence shown here is derived from an EMBL/GenBank/DDBJ whole genome shotgun (WGS) entry which is preliminary data.</text>
</comment>
<accession>A0ABP3U7F1</accession>
<dbReference type="EMBL" id="BAAAGE010000003">
    <property type="protein sequence ID" value="GAA0725897.1"/>
    <property type="molecule type" value="Genomic_DNA"/>
</dbReference>
<dbReference type="Pfam" id="PF05717">
    <property type="entry name" value="TnpB_IS66"/>
    <property type="match status" value="1"/>
</dbReference>
<sequence>MFGLTTTHRFYLCSKPADMRKGFNGLCGLIQNDLSTSPTDGSVYIFINKTRHKVKLLHWSGSSFIMYYKRLESGTFEIPYCDQKAGSISLSYLQLVLLIDGVSITDISRRKRYKSVLENV</sequence>
<organism evidence="1 2">
    <name type="scientific">Aquimarina litoralis</name>
    <dbReference type="NCBI Taxonomy" id="584605"/>
    <lineage>
        <taxon>Bacteria</taxon>
        <taxon>Pseudomonadati</taxon>
        <taxon>Bacteroidota</taxon>
        <taxon>Flavobacteriia</taxon>
        <taxon>Flavobacteriales</taxon>
        <taxon>Flavobacteriaceae</taxon>
        <taxon>Aquimarina</taxon>
    </lineage>
</organism>
<dbReference type="PANTHER" id="PTHR36455:SF1">
    <property type="entry name" value="BLR8292 PROTEIN"/>
    <property type="match status" value="1"/>
</dbReference>
<protein>
    <recommendedName>
        <fullName evidence="3">Transposase</fullName>
    </recommendedName>
</protein>
<proteinExistence type="predicted"/>
<dbReference type="PANTHER" id="PTHR36455">
    <property type="match status" value="1"/>
</dbReference>
<dbReference type="InterPro" id="IPR008878">
    <property type="entry name" value="Transposase_IS66_Orf2"/>
</dbReference>
<reference evidence="2" key="1">
    <citation type="journal article" date="2019" name="Int. J. Syst. Evol. Microbiol.">
        <title>The Global Catalogue of Microorganisms (GCM) 10K type strain sequencing project: providing services to taxonomists for standard genome sequencing and annotation.</title>
        <authorList>
            <consortium name="The Broad Institute Genomics Platform"/>
            <consortium name="The Broad Institute Genome Sequencing Center for Infectious Disease"/>
            <person name="Wu L."/>
            <person name="Ma J."/>
        </authorList>
    </citation>
    <scope>NUCLEOTIDE SEQUENCE [LARGE SCALE GENOMIC DNA]</scope>
    <source>
        <strain evidence="2">JCM 15974</strain>
    </source>
</reference>
<keyword evidence="2" id="KW-1185">Reference proteome</keyword>